<dbReference type="RefSeq" id="WP_213172742.1">
    <property type="nucleotide sequence ID" value="NZ_CP070496.1"/>
</dbReference>
<evidence type="ECO:0000256" key="10">
    <source>
        <dbReference type="SAM" id="Phobius"/>
    </source>
</evidence>
<evidence type="ECO:0000313" key="13">
    <source>
        <dbReference type="Proteomes" id="UP000662939"/>
    </source>
</evidence>
<evidence type="ECO:0000256" key="1">
    <source>
        <dbReference type="ARBA" id="ARBA00000085"/>
    </source>
</evidence>
<name>A0A895XTB8_9ACTN</name>
<feature type="transmembrane region" description="Helical" evidence="10">
    <location>
        <begin position="21"/>
        <end position="41"/>
    </location>
</feature>
<dbReference type="InterPro" id="IPR036890">
    <property type="entry name" value="HATPase_C_sf"/>
</dbReference>
<dbReference type="SMART" id="SM00387">
    <property type="entry name" value="HATPase_c"/>
    <property type="match status" value="1"/>
</dbReference>
<feature type="region of interest" description="Disordered" evidence="9">
    <location>
        <begin position="395"/>
        <end position="415"/>
    </location>
</feature>
<evidence type="ECO:0000256" key="4">
    <source>
        <dbReference type="ARBA" id="ARBA00022679"/>
    </source>
</evidence>
<keyword evidence="5" id="KW-0547">Nucleotide-binding</keyword>
<protein>
    <recommendedName>
        <fullName evidence="2">histidine kinase</fullName>
        <ecNumber evidence="2">2.7.13.3</ecNumber>
    </recommendedName>
</protein>
<keyword evidence="7" id="KW-0067">ATP-binding</keyword>
<dbReference type="EMBL" id="CP070496">
    <property type="protein sequence ID" value="QSB06733.1"/>
    <property type="molecule type" value="Genomic_DNA"/>
</dbReference>
<dbReference type="GO" id="GO:0000155">
    <property type="term" value="F:phosphorelay sensor kinase activity"/>
    <property type="evidence" value="ECO:0007669"/>
    <property type="project" value="InterPro"/>
</dbReference>
<dbReference type="InterPro" id="IPR011712">
    <property type="entry name" value="Sig_transdc_His_kin_sub3_dim/P"/>
</dbReference>
<evidence type="ECO:0000256" key="3">
    <source>
        <dbReference type="ARBA" id="ARBA00022553"/>
    </source>
</evidence>
<keyword evidence="10" id="KW-0472">Membrane</keyword>
<dbReference type="PANTHER" id="PTHR24421">
    <property type="entry name" value="NITRATE/NITRITE SENSOR PROTEIN NARX-RELATED"/>
    <property type="match status" value="1"/>
</dbReference>
<dbReference type="Pfam" id="PF23539">
    <property type="entry name" value="DUF7134"/>
    <property type="match status" value="1"/>
</dbReference>
<organism evidence="12 13">
    <name type="scientific">Natronoglycomyces albus</name>
    <dbReference type="NCBI Taxonomy" id="2811108"/>
    <lineage>
        <taxon>Bacteria</taxon>
        <taxon>Bacillati</taxon>
        <taxon>Actinomycetota</taxon>
        <taxon>Actinomycetes</taxon>
        <taxon>Glycomycetales</taxon>
        <taxon>Glycomycetaceae</taxon>
        <taxon>Natronoglycomyces</taxon>
    </lineage>
</organism>
<accession>A0A895XTB8</accession>
<keyword evidence="10" id="KW-0812">Transmembrane</keyword>
<comment type="catalytic activity">
    <reaction evidence="1">
        <text>ATP + protein L-histidine = ADP + protein N-phospho-L-histidine.</text>
        <dbReference type="EC" id="2.7.13.3"/>
    </reaction>
</comment>
<dbReference type="GO" id="GO:0046983">
    <property type="term" value="F:protein dimerization activity"/>
    <property type="evidence" value="ECO:0007669"/>
    <property type="project" value="InterPro"/>
</dbReference>
<sequence>MLLKTHLHHLRAWLRDRPVAADSLLAFGLWALVGLPLTLLGSEISELGVVVPLITMTLGMATVAFRRVALWPATVALMAISVLAVALSPEWIAAEVFAYLVMTYTAAAYRKFPEAVLLSLTLWTPPVALSLILSPPEEQVLLITAILIVTNWMTLSTAFFFGWVTQNRRTRVKELLDRAEVAEANQRGLVAQSVADERRRIARELHDVVAHHVAAMGVMASGAQRVLDTDLEQAREALEVITDTSRTAMQEMRAILEVLRNDADDDASQMMPQPGLESLQTLVSQSRQAGLPVKMTVKGRPFAPPVGVGLAIYRIVQEALTNTLKHGGKNARAGIVVNYNEKDLTVEVADSGQGTGALDGTVGHGLVGMRERVSLYGGSLWLGPRPGGGFQVRATFPSNPQMTPTSAESRRESHT</sequence>
<keyword evidence="6 12" id="KW-0418">Kinase</keyword>
<feature type="transmembrane region" description="Helical" evidence="10">
    <location>
        <begin position="47"/>
        <end position="65"/>
    </location>
</feature>
<dbReference type="InterPro" id="IPR055558">
    <property type="entry name" value="DUF7134"/>
</dbReference>
<keyword evidence="4" id="KW-0808">Transferase</keyword>
<reference evidence="12" key="1">
    <citation type="submission" date="2021-02" db="EMBL/GenBank/DDBJ databases">
        <title>Natronoglycomyces albus gen. nov., sp. nov, a haloalkaliphilic actinobacterium from a soda solonchak soil.</title>
        <authorList>
            <person name="Sorokin D.Y."/>
            <person name="Khijniak T.V."/>
            <person name="Zakharycheva A.P."/>
            <person name="Boueva O.V."/>
            <person name="Ariskina E.V."/>
            <person name="Hahnke R.L."/>
            <person name="Bunk B."/>
            <person name="Sproer C."/>
            <person name="Schumann P."/>
            <person name="Evtushenko L.I."/>
            <person name="Kublanov I.V."/>
        </authorList>
    </citation>
    <scope>NUCLEOTIDE SEQUENCE</scope>
    <source>
        <strain evidence="12">DSM 106290</strain>
    </source>
</reference>
<feature type="compositionally biased region" description="Polar residues" evidence="9">
    <location>
        <begin position="396"/>
        <end position="407"/>
    </location>
</feature>
<keyword evidence="8" id="KW-0902">Two-component regulatory system</keyword>
<feature type="domain" description="Histidine kinase/HSP90-like ATPase" evidence="11">
    <location>
        <begin position="307"/>
        <end position="400"/>
    </location>
</feature>
<dbReference type="AlphaFoldDB" id="A0A895XTB8"/>
<dbReference type="GO" id="GO:0005524">
    <property type="term" value="F:ATP binding"/>
    <property type="evidence" value="ECO:0007669"/>
    <property type="project" value="UniProtKB-KW"/>
</dbReference>
<evidence type="ECO:0000256" key="9">
    <source>
        <dbReference type="SAM" id="MobiDB-lite"/>
    </source>
</evidence>
<dbReference type="CDD" id="cd16917">
    <property type="entry name" value="HATPase_UhpB-NarQ-NarX-like"/>
    <property type="match status" value="1"/>
</dbReference>
<proteinExistence type="predicted"/>
<dbReference type="KEGG" id="nav:JQS30_07545"/>
<dbReference type="Pfam" id="PF07730">
    <property type="entry name" value="HisKA_3"/>
    <property type="match status" value="1"/>
</dbReference>
<evidence type="ECO:0000256" key="7">
    <source>
        <dbReference type="ARBA" id="ARBA00022840"/>
    </source>
</evidence>
<gene>
    <name evidence="12" type="ORF">JQS30_07545</name>
</gene>
<evidence type="ECO:0000259" key="11">
    <source>
        <dbReference type="SMART" id="SM00387"/>
    </source>
</evidence>
<keyword evidence="3" id="KW-0597">Phosphoprotein</keyword>
<feature type="transmembrane region" description="Helical" evidence="10">
    <location>
        <begin position="140"/>
        <end position="164"/>
    </location>
</feature>
<evidence type="ECO:0000256" key="8">
    <source>
        <dbReference type="ARBA" id="ARBA00023012"/>
    </source>
</evidence>
<dbReference type="Gene3D" id="3.30.565.10">
    <property type="entry name" value="Histidine kinase-like ATPase, C-terminal domain"/>
    <property type="match status" value="1"/>
</dbReference>
<dbReference type="SUPFAM" id="SSF55874">
    <property type="entry name" value="ATPase domain of HSP90 chaperone/DNA topoisomerase II/histidine kinase"/>
    <property type="match status" value="1"/>
</dbReference>
<evidence type="ECO:0000256" key="6">
    <source>
        <dbReference type="ARBA" id="ARBA00022777"/>
    </source>
</evidence>
<keyword evidence="13" id="KW-1185">Reference proteome</keyword>
<dbReference type="Gene3D" id="1.20.5.1930">
    <property type="match status" value="1"/>
</dbReference>
<dbReference type="PANTHER" id="PTHR24421:SF10">
    <property type="entry name" value="NITRATE_NITRITE SENSOR PROTEIN NARQ"/>
    <property type="match status" value="1"/>
</dbReference>
<dbReference type="InterPro" id="IPR003594">
    <property type="entry name" value="HATPase_dom"/>
</dbReference>
<evidence type="ECO:0000313" key="12">
    <source>
        <dbReference type="EMBL" id="QSB06733.1"/>
    </source>
</evidence>
<feature type="transmembrane region" description="Helical" evidence="10">
    <location>
        <begin position="116"/>
        <end position="134"/>
    </location>
</feature>
<dbReference type="EC" id="2.7.13.3" evidence="2"/>
<evidence type="ECO:0000256" key="2">
    <source>
        <dbReference type="ARBA" id="ARBA00012438"/>
    </source>
</evidence>
<dbReference type="InterPro" id="IPR050482">
    <property type="entry name" value="Sensor_HK_TwoCompSys"/>
</dbReference>
<dbReference type="GO" id="GO:0016020">
    <property type="term" value="C:membrane"/>
    <property type="evidence" value="ECO:0007669"/>
    <property type="project" value="InterPro"/>
</dbReference>
<dbReference type="Proteomes" id="UP000662939">
    <property type="component" value="Chromosome"/>
</dbReference>
<dbReference type="Pfam" id="PF02518">
    <property type="entry name" value="HATPase_c"/>
    <property type="match status" value="1"/>
</dbReference>
<evidence type="ECO:0000256" key="5">
    <source>
        <dbReference type="ARBA" id="ARBA00022741"/>
    </source>
</evidence>
<keyword evidence="10" id="KW-1133">Transmembrane helix</keyword>